<organism evidence="2 3">
    <name type="scientific">Agathobacter rectalis</name>
    <dbReference type="NCBI Taxonomy" id="39491"/>
    <lineage>
        <taxon>Bacteria</taxon>
        <taxon>Bacillati</taxon>
        <taxon>Bacillota</taxon>
        <taxon>Clostridia</taxon>
        <taxon>Lachnospirales</taxon>
        <taxon>Lachnospiraceae</taxon>
        <taxon>Agathobacter</taxon>
    </lineage>
</organism>
<keyword evidence="1" id="KW-0472">Membrane</keyword>
<reference evidence="2 3" key="1">
    <citation type="submission" date="2018-08" db="EMBL/GenBank/DDBJ databases">
        <title>A genome reference for cultivated species of the human gut microbiota.</title>
        <authorList>
            <person name="Zou Y."/>
            <person name="Xue W."/>
            <person name="Luo G."/>
        </authorList>
    </citation>
    <scope>NUCLEOTIDE SEQUENCE [LARGE SCALE GENOMIC DNA]</scope>
    <source>
        <strain evidence="2 3">AF39-14AC</strain>
    </source>
</reference>
<evidence type="ECO:0000313" key="3">
    <source>
        <dbReference type="Proteomes" id="UP000286181"/>
    </source>
</evidence>
<name>A0A415I2E7_9FIRM</name>
<protein>
    <submittedName>
        <fullName evidence="2">Uncharacterized protein</fullName>
    </submittedName>
</protein>
<feature type="transmembrane region" description="Helical" evidence="1">
    <location>
        <begin position="52"/>
        <end position="71"/>
    </location>
</feature>
<keyword evidence="1" id="KW-0812">Transmembrane</keyword>
<dbReference type="Proteomes" id="UP000286181">
    <property type="component" value="Unassembled WGS sequence"/>
</dbReference>
<dbReference type="RefSeq" id="WP_118372483.1">
    <property type="nucleotide sequence ID" value="NZ_QROF01000022.1"/>
</dbReference>
<evidence type="ECO:0000256" key="1">
    <source>
        <dbReference type="SAM" id="Phobius"/>
    </source>
</evidence>
<accession>A0A415I2E7</accession>
<sequence length="72" mass="8741">MRHKVCTMAAMKSGVQSKKENGIIRWVYESVFYQIDFVKLRLKMMEYEKEKVYFLIYTVCISANYEIDMWIL</sequence>
<dbReference type="AlphaFoldDB" id="A0A415I2E7"/>
<gene>
    <name evidence="2" type="ORF">DW038_15005</name>
</gene>
<dbReference type="EMBL" id="QROF01000022">
    <property type="protein sequence ID" value="RHL01795.1"/>
    <property type="molecule type" value="Genomic_DNA"/>
</dbReference>
<keyword evidence="1" id="KW-1133">Transmembrane helix</keyword>
<comment type="caution">
    <text evidence="2">The sequence shown here is derived from an EMBL/GenBank/DDBJ whole genome shotgun (WGS) entry which is preliminary data.</text>
</comment>
<evidence type="ECO:0000313" key="2">
    <source>
        <dbReference type="EMBL" id="RHL01795.1"/>
    </source>
</evidence>
<proteinExistence type="predicted"/>